<proteinExistence type="predicted"/>
<dbReference type="HOGENOM" id="CLU_080227_0_0_1"/>
<evidence type="ECO:0000256" key="2">
    <source>
        <dbReference type="SAM" id="Phobius"/>
    </source>
</evidence>
<protein>
    <submittedName>
        <fullName evidence="3">Uncharacterized protein</fullName>
    </submittedName>
</protein>
<organism evidence="3">
    <name type="scientific">Rhizophagus irregularis (strain DAOM 181602 / DAOM 197198 / MUCL 43194)</name>
    <name type="common">Arbuscular mycorrhizal fungus</name>
    <name type="synonym">Glomus intraradices</name>
    <dbReference type="NCBI Taxonomy" id="747089"/>
    <lineage>
        <taxon>Eukaryota</taxon>
        <taxon>Fungi</taxon>
        <taxon>Fungi incertae sedis</taxon>
        <taxon>Mucoromycota</taxon>
        <taxon>Glomeromycotina</taxon>
        <taxon>Glomeromycetes</taxon>
        <taxon>Glomerales</taxon>
        <taxon>Glomeraceae</taxon>
        <taxon>Rhizophagus</taxon>
    </lineage>
</organism>
<dbReference type="VEuPathDB" id="FungiDB:RhiirFUN_005339"/>
<keyword evidence="1" id="KW-0175">Coiled coil</keyword>
<keyword evidence="2" id="KW-0472">Membrane</keyword>
<name>U9UI65_RHIID</name>
<feature type="coiled-coil region" evidence="1">
    <location>
        <begin position="111"/>
        <end position="260"/>
    </location>
</feature>
<keyword evidence="2" id="KW-0812">Transmembrane</keyword>
<dbReference type="AlphaFoldDB" id="U9UI65"/>
<accession>U9UI65</accession>
<evidence type="ECO:0000313" key="3">
    <source>
        <dbReference type="EMBL" id="ESA19372.1"/>
    </source>
</evidence>
<dbReference type="EMBL" id="KI278296">
    <property type="protein sequence ID" value="ESA19372.1"/>
    <property type="molecule type" value="Genomic_DNA"/>
</dbReference>
<feature type="transmembrane region" description="Helical" evidence="2">
    <location>
        <begin position="345"/>
        <end position="367"/>
    </location>
</feature>
<reference evidence="3" key="1">
    <citation type="submission" date="2013-07" db="EMBL/GenBank/DDBJ databases">
        <title>The genome of an arbuscular mycorrhizal fungus provides insights into the evolution of the oldest plant symbiosis.</title>
        <authorList>
            <consortium name="DOE Joint Genome Institute"/>
            <person name="Tisserant E."/>
            <person name="Malbreil M."/>
            <person name="Kuo A."/>
            <person name="Kohler A."/>
            <person name="Symeonidi A."/>
            <person name="Balestrini R."/>
            <person name="Charron P."/>
            <person name="Duensing N."/>
            <person name="Frei-dit-Frey N."/>
            <person name="Gianinazzi-Pearson V."/>
            <person name="Gilbert B."/>
            <person name="Handa Y."/>
            <person name="Hijri M."/>
            <person name="Kaul R."/>
            <person name="Kawaguchi M."/>
            <person name="Krajinski F."/>
            <person name="Lammers P."/>
            <person name="Lapierre D."/>
            <person name="Masclaux F.G."/>
            <person name="Murat C."/>
            <person name="Morin E."/>
            <person name="Ndikumana S."/>
            <person name="Pagni M."/>
            <person name="Petitpierre D."/>
            <person name="Requena N."/>
            <person name="Rosikiewicz P."/>
            <person name="Riley R."/>
            <person name="Saito K."/>
            <person name="San Clemente H."/>
            <person name="Shapiro H."/>
            <person name="van Tuinen D."/>
            <person name="Becard G."/>
            <person name="Bonfante P."/>
            <person name="Paszkowski U."/>
            <person name="Shachar-Hill Y."/>
            <person name="Young J.P."/>
            <person name="Sanders I.R."/>
            <person name="Henrissat B."/>
            <person name="Rensing S.A."/>
            <person name="Grigoriev I.V."/>
            <person name="Corradi N."/>
            <person name="Roux C."/>
            <person name="Martin F."/>
        </authorList>
    </citation>
    <scope>NUCLEOTIDE SEQUENCE</scope>
    <source>
        <strain evidence="3">DAOM 197198</strain>
    </source>
</reference>
<evidence type="ECO:0000256" key="1">
    <source>
        <dbReference type="SAM" id="Coils"/>
    </source>
</evidence>
<keyword evidence="2" id="KW-1133">Transmembrane helix</keyword>
<feature type="non-terminal residue" evidence="3">
    <location>
        <position position="374"/>
    </location>
</feature>
<gene>
    <name evidence="3" type="ORF">GLOINDRAFT_214</name>
</gene>
<sequence>MRTIKTMQRTGIMQSVRRISSTHGMETICGTSKKMCIKKLILHGVSEVLGVLGVSGVSEPKKKAMTNVYTLKNINKDNDSFKGVGQRLGGTYEQELKEKLYSAIKSKAEINDLSEKLVDKYNEREKEFENKASQLNASSTKVRSQLISERKSHSESQRELEVKYTAEIQSLKSEIKTLKRKATLAQKASSADKVQILSLETKIRELEGKLEDIDLERTYHDLDVTGGVVEEPAQISSSEIESLRLELERAKEDRNSKEYTIECMEKGIEATHEITSREIDSRSSERLKLMEENRSLKDQLALKKNTSSQIISSEGIPLESGGAEAVPLSQEISLAPAIPVVASSLMLPMITYSMLALLLIVVIWLVVRKWWNPW</sequence>